<feature type="domain" description="Core-binding (CB)" evidence="7">
    <location>
        <begin position="40"/>
        <end position="136"/>
    </location>
</feature>
<evidence type="ECO:0000256" key="1">
    <source>
        <dbReference type="ARBA" id="ARBA00008857"/>
    </source>
</evidence>
<feature type="domain" description="Tyr recombinase" evidence="6">
    <location>
        <begin position="182"/>
        <end position="370"/>
    </location>
</feature>
<dbReference type="Gene3D" id="1.10.150.130">
    <property type="match status" value="1"/>
</dbReference>
<dbReference type="InterPro" id="IPR011010">
    <property type="entry name" value="DNA_brk_join_enz"/>
</dbReference>
<accession>A0AAP5IHG3</accession>
<dbReference type="EMBL" id="JAALHA020000032">
    <property type="protein sequence ID" value="MDR9900253.1"/>
    <property type="molecule type" value="Genomic_DNA"/>
</dbReference>
<dbReference type="GO" id="GO:0006310">
    <property type="term" value="P:DNA recombination"/>
    <property type="evidence" value="ECO:0007669"/>
    <property type="project" value="UniProtKB-KW"/>
</dbReference>
<keyword evidence="4" id="KW-0233">DNA recombination</keyword>
<dbReference type="InterPro" id="IPR002104">
    <property type="entry name" value="Integrase_catalytic"/>
</dbReference>
<keyword evidence="9" id="KW-1185">Reference proteome</keyword>
<evidence type="ECO:0000256" key="2">
    <source>
        <dbReference type="ARBA" id="ARBA00022908"/>
    </source>
</evidence>
<evidence type="ECO:0000259" key="7">
    <source>
        <dbReference type="PROSITE" id="PS51900"/>
    </source>
</evidence>
<dbReference type="PANTHER" id="PTHR30349">
    <property type="entry name" value="PHAGE INTEGRASE-RELATED"/>
    <property type="match status" value="1"/>
</dbReference>
<dbReference type="Pfam" id="PF02899">
    <property type="entry name" value="Phage_int_SAM_1"/>
    <property type="match status" value="1"/>
</dbReference>
<comment type="similarity">
    <text evidence="1">Belongs to the 'phage' integrase family.</text>
</comment>
<name>A0AAP5IHG3_9CYAN</name>
<dbReference type="InterPro" id="IPR013762">
    <property type="entry name" value="Integrase-like_cat_sf"/>
</dbReference>
<dbReference type="PANTHER" id="PTHR30349:SF41">
    <property type="entry name" value="INTEGRASE_RECOMBINASE PROTEIN MJ0367-RELATED"/>
    <property type="match status" value="1"/>
</dbReference>
<dbReference type="InterPro" id="IPR050090">
    <property type="entry name" value="Tyrosine_recombinase_XerCD"/>
</dbReference>
<comment type="caution">
    <text evidence="8">The sequence shown here is derived from an EMBL/GenBank/DDBJ whole genome shotgun (WGS) entry which is preliminary data.</text>
</comment>
<gene>
    <name evidence="8" type="ORF">G7B40_037745</name>
</gene>
<dbReference type="InterPro" id="IPR004107">
    <property type="entry name" value="Integrase_SAM-like_N"/>
</dbReference>
<organism evidence="8 9">
    <name type="scientific">Aetokthonos hydrillicola Thurmond2011</name>
    <dbReference type="NCBI Taxonomy" id="2712845"/>
    <lineage>
        <taxon>Bacteria</taxon>
        <taxon>Bacillati</taxon>
        <taxon>Cyanobacteriota</taxon>
        <taxon>Cyanophyceae</taxon>
        <taxon>Nostocales</taxon>
        <taxon>Hapalosiphonaceae</taxon>
        <taxon>Aetokthonos</taxon>
    </lineage>
</organism>
<dbReference type="InterPro" id="IPR044068">
    <property type="entry name" value="CB"/>
</dbReference>
<sequence length="383" mass="45288">MNQQSSYTKECISIFLEIMKVQRVRLPGGKKTWVVLDDGYMLIEPLNSYLNYLQLIERSPNTIRNYANHLKLYWEFLQGSGWEWRSVNLSQLADFIGWLRRPSPQVIAMQEFESARCERTINTIITAVCNFYDYHQRTGENLELNVYTLQVERGINYKPFLHQIAKTKPVRRKILKLKEPKRLLPILTREQLKDLIEACKHKRDKFLIYLLYETGMRIGQALGLRHSDIRTWDNEIDIIWRADNENDARSKSKNSYIIHVNKDLMSLYTEYIINEYPEGLDCDYVFVNCWGGNIGNPMQYHNTSELLKRLGKKVGIDLHAHLFRHTHGTDLIRQGWDISYVQKRLGHANIQTTINTYIHLNNDDLKSAYKQYLEVRKQENDNQ</sequence>
<evidence type="ECO:0000256" key="3">
    <source>
        <dbReference type="ARBA" id="ARBA00023125"/>
    </source>
</evidence>
<keyword evidence="2" id="KW-0229">DNA integration</keyword>
<dbReference type="PROSITE" id="PS51900">
    <property type="entry name" value="CB"/>
    <property type="match status" value="1"/>
</dbReference>
<dbReference type="GO" id="GO:0015074">
    <property type="term" value="P:DNA integration"/>
    <property type="evidence" value="ECO:0007669"/>
    <property type="project" value="UniProtKB-KW"/>
</dbReference>
<evidence type="ECO:0000313" key="9">
    <source>
        <dbReference type="Proteomes" id="UP000667802"/>
    </source>
</evidence>
<proteinExistence type="inferred from homology"/>
<dbReference type="GO" id="GO:0003677">
    <property type="term" value="F:DNA binding"/>
    <property type="evidence" value="ECO:0007669"/>
    <property type="project" value="UniProtKB-UniRule"/>
</dbReference>
<dbReference type="SUPFAM" id="SSF56349">
    <property type="entry name" value="DNA breaking-rejoining enzymes"/>
    <property type="match status" value="1"/>
</dbReference>
<dbReference type="PROSITE" id="PS51898">
    <property type="entry name" value="TYR_RECOMBINASE"/>
    <property type="match status" value="1"/>
</dbReference>
<dbReference type="Proteomes" id="UP000667802">
    <property type="component" value="Unassembled WGS sequence"/>
</dbReference>
<dbReference type="AlphaFoldDB" id="A0AAP5IHG3"/>
<dbReference type="Pfam" id="PF00589">
    <property type="entry name" value="Phage_integrase"/>
    <property type="match status" value="1"/>
</dbReference>
<dbReference type="Gene3D" id="1.10.443.10">
    <property type="entry name" value="Intergrase catalytic core"/>
    <property type="match status" value="1"/>
</dbReference>
<protein>
    <submittedName>
        <fullName evidence="8">Site-specific integrase</fullName>
    </submittedName>
</protein>
<evidence type="ECO:0000313" key="8">
    <source>
        <dbReference type="EMBL" id="MDR9900253.1"/>
    </source>
</evidence>
<keyword evidence="3 5" id="KW-0238">DNA-binding</keyword>
<evidence type="ECO:0000259" key="6">
    <source>
        <dbReference type="PROSITE" id="PS51898"/>
    </source>
</evidence>
<evidence type="ECO:0000256" key="4">
    <source>
        <dbReference type="ARBA" id="ARBA00023172"/>
    </source>
</evidence>
<evidence type="ECO:0000256" key="5">
    <source>
        <dbReference type="PROSITE-ProRule" id="PRU01248"/>
    </source>
</evidence>
<reference evidence="9" key="1">
    <citation type="journal article" date="2021" name="Science">
        <title>Hunting the eagle killer: A cyanobacterial neurotoxin causes vacuolar myelinopathy.</title>
        <authorList>
            <person name="Breinlinger S."/>
            <person name="Phillips T.J."/>
            <person name="Haram B.N."/>
            <person name="Mares J."/>
            <person name="Martinez Yerena J.A."/>
            <person name="Hrouzek P."/>
            <person name="Sobotka R."/>
            <person name="Henderson W.M."/>
            <person name="Schmieder P."/>
            <person name="Williams S.M."/>
            <person name="Lauderdale J.D."/>
            <person name="Wilde H.D."/>
            <person name="Gerrin W."/>
            <person name="Kust A."/>
            <person name="Washington J.W."/>
            <person name="Wagner C."/>
            <person name="Geier B."/>
            <person name="Liebeke M."/>
            <person name="Enke H."/>
            <person name="Niedermeyer T.H.J."/>
            <person name="Wilde S.B."/>
        </authorList>
    </citation>
    <scope>NUCLEOTIDE SEQUENCE [LARGE SCALE GENOMIC DNA]</scope>
    <source>
        <strain evidence="9">Thurmond2011</strain>
    </source>
</reference>
<dbReference type="InterPro" id="IPR010998">
    <property type="entry name" value="Integrase_recombinase_N"/>
</dbReference>